<protein>
    <submittedName>
        <fullName evidence="1">Uncharacterized protein</fullName>
    </submittedName>
</protein>
<name>A0A0A9EKV7_ARUDO</name>
<reference evidence="1" key="1">
    <citation type="submission" date="2014-09" db="EMBL/GenBank/DDBJ databases">
        <authorList>
            <person name="Magalhaes I.L.F."/>
            <person name="Oliveira U."/>
            <person name="Santos F.R."/>
            <person name="Vidigal T.H.D.A."/>
            <person name="Brescovit A.D."/>
            <person name="Santos A.J."/>
        </authorList>
    </citation>
    <scope>NUCLEOTIDE SEQUENCE</scope>
    <source>
        <tissue evidence="1">Shoot tissue taken approximately 20 cm above the soil surface</tissue>
    </source>
</reference>
<evidence type="ECO:0000313" key="1">
    <source>
        <dbReference type="EMBL" id="JAD99598.1"/>
    </source>
</evidence>
<organism evidence="1">
    <name type="scientific">Arundo donax</name>
    <name type="common">Giant reed</name>
    <name type="synonym">Donax arundinaceus</name>
    <dbReference type="NCBI Taxonomy" id="35708"/>
    <lineage>
        <taxon>Eukaryota</taxon>
        <taxon>Viridiplantae</taxon>
        <taxon>Streptophyta</taxon>
        <taxon>Embryophyta</taxon>
        <taxon>Tracheophyta</taxon>
        <taxon>Spermatophyta</taxon>
        <taxon>Magnoliopsida</taxon>
        <taxon>Liliopsida</taxon>
        <taxon>Poales</taxon>
        <taxon>Poaceae</taxon>
        <taxon>PACMAD clade</taxon>
        <taxon>Arundinoideae</taxon>
        <taxon>Arundineae</taxon>
        <taxon>Arundo</taxon>
    </lineage>
</organism>
<dbReference type="EMBL" id="GBRH01198297">
    <property type="protein sequence ID" value="JAD99598.1"/>
    <property type="molecule type" value="Transcribed_RNA"/>
</dbReference>
<dbReference type="AlphaFoldDB" id="A0A0A9EKV7"/>
<accession>A0A0A9EKV7</accession>
<reference evidence="1" key="2">
    <citation type="journal article" date="2015" name="Data Brief">
        <title>Shoot transcriptome of the giant reed, Arundo donax.</title>
        <authorList>
            <person name="Barrero R.A."/>
            <person name="Guerrero F.D."/>
            <person name="Moolhuijzen P."/>
            <person name="Goolsby J.A."/>
            <person name="Tidwell J."/>
            <person name="Bellgard S.E."/>
            <person name="Bellgard M.I."/>
        </authorList>
    </citation>
    <scope>NUCLEOTIDE SEQUENCE</scope>
    <source>
        <tissue evidence="1">Shoot tissue taken approximately 20 cm above the soil surface</tissue>
    </source>
</reference>
<sequence>MHIIKKVGFIKQSIQGHSNENLMSRLQSLEVIVLLCYELFT</sequence>
<proteinExistence type="predicted"/>